<proteinExistence type="predicted"/>
<dbReference type="Proteomes" id="UP000317078">
    <property type="component" value="Unassembled WGS sequence"/>
</dbReference>
<accession>A0A502F809</accession>
<reference evidence="2 3" key="1">
    <citation type="journal article" date="2019" name="Environ. Microbiol.">
        <title>Species interactions and distinct microbial communities in high Arctic permafrost affected cryosols are associated with the CH4 and CO2 gas fluxes.</title>
        <authorList>
            <person name="Altshuler I."/>
            <person name="Hamel J."/>
            <person name="Turney S."/>
            <person name="Magnuson E."/>
            <person name="Levesque R."/>
            <person name="Greer C."/>
            <person name="Whyte L.G."/>
        </authorList>
    </citation>
    <scope>NUCLEOTIDE SEQUENCE [LARGE SCALE GENOMIC DNA]</scope>
    <source>
        <strain evidence="2 3">S9.3B</strain>
    </source>
</reference>
<gene>
    <name evidence="2" type="ORF">EAH89_26495</name>
</gene>
<dbReference type="OrthoDB" id="7278595at2"/>
<evidence type="ECO:0000256" key="1">
    <source>
        <dbReference type="SAM" id="Coils"/>
    </source>
</evidence>
<keyword evidence="3" id="KW-1185">Reference proteome</keyword>
<organism evidence="2 3">
    <name type="scientific">Muricoccus nepalensis</name>
    <dbReference type="NCBI Taxonomy" id="1854500"/>
    <lineage>
        <taxon>Bacteria</taxon>
        <taxon>Pseudomonadati</taxon>
        <taxon>Pseudomonadota</taxon>
        <taxon>Alphaproteobacteria</taxon>
        <taxon>Acetobacterales</taxon>
        <taxon>Roseomonadaceae</taxon>
        <taxon>Muricoccus</taxon>
    </lineage>
</organism>
<dbReference type="AlphaFoldDB" id="A0A502F809"/>
<dbReference type="EMBL" id="RCZP01000047">
    <property type="protein sequence ID" value="TPG45504.1"/>
    <property type="molecule type" value="Genomic_DNA"/>
</dbReference>
<feature type="coiled-coil region" evidence="1">
    <location>
        <begin position="65"/>
        <end position="99"/>
    </location>
</feature>
<dbReference type="RefSeq" id="WP_140886739.1">
    <property type="nucleotide sequence ID" value="NZ_RCZP01000047.1"/>
</dbReference>
<sequence>MRANDAAKLARVLALLGSDQDGERAAAALAAHRLMHRLGLTWDDVLMAKPEAEPARPVPPPPDLLGAVESRLRQAQRENEDLRRSIAQLRRRLEATIQRPPRRDEDD</sequence>
<comment type="caution">
    <text evidence="2">The sequence shown here is derived from an EMBL/GenBank/DDBJ whole genome shotgun (WGS) entry which is preliminary data.</text>
</comment>
<protein>
    <submittedName>
        <fullName evidence="2">Uncharacterized protein</fullName>
    </submittedName>
</protein>
<keyword evidence="1" id="KW-0175">Coiled coil</keyword>
<name>A0A502F809_9PROT</name>
<evidence type="ECO:0000313" key="3">
    <source>
        <dbReference type="Proteomes" id="UP000317078"/>
    </source>
</evidence>
<evidence type="ECO:0000313" key="2">
    <source>
        <dbReference type="EMBL" id="TPG45504.1"/>
    </source>
</evidence>